<evidence type="ECO:0000256" key="6">
    <source>
        <dbReference type="SAM" id="MobiDB-lite"/>
    </source>
</evidence>
<dbReference type="eggNOG" id="KOG0257">
    <property type="taxonomic scope" value="Eukaryota"/>
</dbReference>
<name>K0KUG8_WICCF</name>
<dbReference type="EC" id="2.6.1.83" evidence="8"/>
<feature type="region of interest" description="Disordered" evidence="6">
    <location>
        <begin position="1"/>
        <end position="22"/>
    </location>
</feature>
<comment type="similarity">
    <text evidence="2">Belongs to the class-I pyridoxal-phosphate-dependent aminotransferase family.</text>
</comment>
<dbReference type="GO" id="GO:0010285">
    <property type="term" value="F:L,L-diaminopimelate aminotransferase activity"/>
    <property type="evidence" value="ECO:0007669"/>
    <property type="project" value="UniProtKB-EC"/>
</dbReference>
<keyword evidence="4 8" id="KW-0808">Transferase</keyword>
<reference evidence="8 9" key="1">
    <citation type="journal article" date="2012" name="Eukaryot. Cell">
        <title>Draft genome sequence of Wickerhamomyces ciferrii NRRL Y-1031 F-60-10.</title>
        <authorList>
            <person name="Schneider J."/>
            <person name="Andrea H."/>
            <person name="Blom J."/>
            <person name="Jaenicke S."/>
            <person name="Ruckert C."/>
            <person name="Schorsch C."/>
            <person name="Szczepanowski R."/>
            <person name="Farwick M."/>
            <person name="Goesmann A."/>
            <person name="Puhler A."/>
            <person name="Schaffer S."/>
            <person name="Tauch A."/>
            <person name="Kohler T."/>
            <person name="Brinkrolf K."/>
        </authorList>
    </citation>
    <scope>NUCLEOTIDE SEQUENCE [LARGE SCALE GENOMIC DNA]</scope>
    <source>
        <strain evidence="9">ATCC 14091 / BCRC 22168 / CBS 111 / JCM 3599 / NBRC 0793 / NRRL Y-1031 F-60-10</strain>
    </source>
</reference>
<evidence type="ECO:0000313" key="8">
    <source>
        <dbReference type="EMBL" id="CCH45079.1"/>
    </source>
</evidence>
<keyword evidence="9" id="KW-1185">Reference proteome</keyword>
<evidence type="ECO:0000313" key="9">
    <source>
        <dbReference type="Proteomes" id="UP000009328"/>
    </source>
</evidence>
<dbReference type="PANTHER" id="PTHR46383">
    <property type="entry name" value="ASPARTATE AMINOTRANSFERASE"/>
    <property type="match status" value="1"/>
</dbReference>
<dbReference type="InterPro" id="IPR015424">
    <property type="entry name" value="PyrdxlP-dep_Trfase"/>
</dbReference>
<dbReference type="EMBL" id="CAIF01000179">
    <property type="protein sequence ID" value="CCH45079.1"/>
    <property type="molecule type" value="Genomic_DNA"/>
</dbReference>
<feature type="domain" description="Aminotransferase class I/classII large" evidence="7">
    <location>
        <begin position="121"/>
        <end position="486"/>
    </location>
</feature>
<proteinExistence type="inferred from homology"/>
<dbReference type="Gene3D" id="3.40.640.10">
    <property type="entry name" value="Type I PLP-dependent aspartate aminotransferase-like (Major domain)"/>
    <property type="match status" value="1"/>
</dbReference>
<feature type="compositionally biased region" description="Polar residues" evidence="6">
    <location>
        <begin position="35"/>
        <end position="48"/>
    </location>
</feature>
<dbReference type="InParanoid" id="K0KUG8"/>
<keyword evidence="5" id="KW-0663">Pyridoxal phosphate</keyword>
<keyword evidence="3 8" id="KW-0032">Aminotransferase</keyword>
<organism evidence="8 9">
    <name type="scientific">Wickerhamomyces ciferrii (strain ATCC 14091 / BCRC 22168 / CBS 111 / JCM 3599 / NBRC 0793 / NRRL Y-1031 F-60-10)</name>
    <name type="common">Yeast</name>
    <name type="synonym">Pichia ciferrii</name>
    <dbReference type="NCBI Taxonomy" id="1206466"/>
    <lineage>
        <taxon>Eukaryota</taxon>
        <taxon>Fungi</taxon>
        <taxon>Dikarya</taxon>
        <taxon>Ascomycota</taxon>
        <taxon>Saccharomycotina</taxon>
        <taxon>Saccharomycetes</taxon>
        <taxon>Phaffomycetales</taxon>
        <taxon>Wickerhamomycetaceae</taxon>
        <taxon>Wickerhamomyces</taxon>
    </lineage>
</organism>
<dbReference type="InterPro" id="IPR004839">
    <property type="entry name" value="Aminotransferase_I/II_large"/>
</dbReference>
<sequence length="509" mass="57511">MSEDEQEFAKLEQTLPDSIKSSSSHIFNQEFLNSINHTPSLTPQSSIPPESPKLPKKTPLSNFKDELYKNGDVERTHSPIPTPGPLLHPDVHFPALNKQNAATGVIWCTDRANERGFPNPNWVNLGQGMPETGDIPGCFDRPKSMNISIESREYGPTSGIKPLRQAIANLYNEHYRQGKESKYTWENVNVAPGGRAALTRIAAVLGDAFLSFFLPDYTAYAEMLSLFKNFAPIPVPLYETDGYKIDLKIIKGELNRGVSAILTSNPRNPTGQSIGKDELKELHDLCRSKCLLIMDEFYSRYYYDGEEGEAISSASEVEDVNKDPVLIIDGLTKFFRLPGWRVSWIVGPKEYINALSSAGSYLDGGTNYPFQEAAIPFLDPTLVHNETIALQRHFKHKRDYCLDRLIKMGFHFNIKPNSTFYIWVDLSHLPGKLSNCLGFFHEALHEDVIVVPGIFFDLNPLSFRELSDSEMYSYIRISYGPELENLVKGMDRIESILRRFGALPENYDK</sequence>
<evidence type="ECO:0000256" key="2">
    <source>
        <dbReference type="ARBA" id="ARBA00007441"/>
    </source>
</evidence>
<comment type="cofactor">
    <cofactor evidence="1">
        <name>pyridoxal 5'-phosphate</name>
        <dbReference type="ChEBI" id="CHEBI:597326"/>
    </cofactor>
</comment>
<dbReference type="GO" id="GO:0006520">
    <property type="term" value="P:amino acid metabolic process"/>
    <property type="evidence" value="ECO:0007669"/>
    <property type="project" value="InterPro"/>
</dbReference>
<evidence type="ECO:0000256" key="3">
    <source>
        <dbReference type="ARBA" id="ARBA00022576"/>
    </source>
</evidence>
<gene>
    <name evidence="8" type="ORF">BN7_4657</name>
</gene>
<dbReference type="PANTHER" id="PTHR46383:SF1">
    <property type="entry name" value="ASPARTATE AMINOTRANSFERASE"/>
    <property type="match status" value="1"/>
</dbReference>
<feature type="region of interest" description="Disordered" evidence="6">
    <location>
        <begin position="35"/>
        <end position="61"/>
    </location>
</feature>
<dbReference type="STRING" id="1206466.K0KUG8"/>
<comment type="caution">
    <text evidence="8">The sequence shown here is derived from an EMBL/GenBank/DDBJ whole genome shotgun (WGS) entry which is preliminary data.</text>
</comment>
<dbReference type="Pfam" id="PF00155">
    <property type="entry name" value="Aminotran_1_2"/>
    <property type="match status" value="1"/>
</dbReference>
<protein>
    <submittedName>
        <fullName evidence="8">LL-diaminopimelate aminotransferase</fullName>
        <ecNumber evidence="8">2.6.1.83</ecNumber>
    </submittedName>
</protein>
<dbReference type="Proteomes" id="UP000009328">
    <property type="component" value="Unassembled WGS sequence"/>
</dbReference>
<evidence type="ECO:0000259" key="7">
    <source>
        <dbReference type="Pfam" id="PF00155"/>
    </source>
</evidence>
<evidence type="ECO:0000256" key="1">
    <source>
        <dbReference type="ARBA" id="ARBA00001933"/>
    </source>
</evidence>
<dbReference type="GO" id="GO:0030170">
    <property type="term" value="F:pyridoxal phosphate binding"/>
    <property type="evidence" value="ECO:0007669"/>
    <property type="project" value="InterPro"/>
</dbReference>
<dbReference type="InterPro" id="IPR015422">
    <property type="entry name" value="PyrdxlP-dep_Trfase_small"/>
</dbReference>
<dbReference type="InterPro" id="IPR015421">
    <property type="entry name" value="PyrdxlP-dep_Trfase_major"/>
</dbReference>
<dbReference type="AlphaFoldDB" id="K0KUG8"/>
<accession>K0KUG8</accession>
<evidence type="ECO:0000256" key="4">
    <source>
        <dbReference type="ARBA" id="ARBA00022679"/>
    </source>
</evidence>
<dbReference type="HOGENOM" id="CLU_034385_1_0_1"/>
<evidence type="ECO:0000256" key="5">
    <source>
        <dbReference type="ARBA" id="ARBA00022898"/>
    </source>
</evidence>
<dbReference type="Gene3D" id="3.90.1150.10">
    <property type="entry name" value="Aspartate Aminotransferase, domain 1"/>
    <property type="match status" value="1"/>
</dbReference>
<dbReference type="CDD" id="cd00609">
    <property type="entry name" value="AAT_like"/>
    <property type="match status" value="1"/>
</dbReference>
<dbReference type="SUPFAM" id="SSF53383">
    <property type="entry name" value="PLP-dependent transferases"/>
    <property type="match status" value="1"/>
</dbReference>
<dbReference type="InterPro" id="IPR050596">
    <property type="entry name" value="AspAT/PAT-like"/>
</dbReference>